<feature type="region of interest" description="Disordered" evidence="5">
    <location>
        <begin position="178"/>
        <end position="203"/>
    </location>
</feature>
<dbReference type="GO" id="GO:2000022">
    <property type="term" value="P:regulation of jasmonic acid mediated signaling pathway"/>
    <property type="evidence" value="ECO:0007669"/>
    <property type="project" value="UniProtKB-UniRule"/>
</dbReference>
<dbReference type="PANTHER" id="PTHR33077">
    <property type="entry name" value="PROTEIN TIFY 4A-RELATED-RELATED"/>
    <property type="match status" value="1"/>
</dbReference>
<dbReference type="GO" id="GO:0005634">
    <property type="term" value="C:nucleus"/>
    <property type="evidence" value="ECO:0007669"/>
    <property type="project" value="UniProtKB-SubCell"/>
</dbReference>
<keyword evidence="8" id="KW-1185">Reference proteome</keyword>
<keyword evidence="3" id="KW-0832">Ubl conjugation</keyword>
<dbReference type="GO" id="GO:0031347">
    <property type="term" value="P:regulation of defense response"/>
    <property type="evidence" value="ECO:0007669"/>
    <property type="project" value="UniProtKB-UniRule"/>
</dbReference>
<evidence type="ECO:0000256" key="3">
    <source>
        <dbReference type="ARBA" id="ARBA00022843"/>
    </source>
</evidence>
<dbReference type="PANTHER" id="PTHR33077:SF61">
    <property type="entry name" value="PROTEIN TIFY 3A-RELATED"/>
    <property type="match status" value="1"/>
</dbReference>
<dbReference type="AlphaFoldDB" id="A0AAX6I8I9"/>
<comment type="domain">
    <text evidence="4">The jas domain is required for interaction with COI1.</text>
</comment>
<dbReference type="InterPro" id="IPR010399">
    <property type="entry name" value="Tify_dom"/>
</dbReference>
<evidence type="ECO:0000256" key="1">
    <source>
        <dbReference type="ARBA" id="ARBA00008614"/>
    </source>
</evidence>
<dbReference type="GO" id="GO:0009611">
    <property type="term" value="P:response to wounding"/>
    <property type="evidence" value="ECO:0007669"/>
    <property type="project" value="UniProtKB-UniRule"/>
</dbReference>
<reference evidence="7" key="2">
    <citation type="submission" date="2023-04" db="EMBL/GenBank/DDBJ databases">
        <authorList>
            <person name="Bruccoleri R.E."/>
            <person name="Oakeley E.J."/>
            <person name="Faust A.-M."/>
            <person name="Dessus-Babus S."/>
            <person name="Altorfer M."/>
            <person name="Burckhardt D."/>
            <person name="Oertli M."/>
            <person name="Naumann U."/>
            <person name="Petersen F."/>
            <person name="Wong J."/>
        </authorList>
    </citation>
    <scope>NUCLEOTIDE SEQUENCE</scope>
    <source>
        <strain evidence="7">GSM-AAB239-AS_SAM_17_03QT</strain>
        <tissue evidence="7">Leaf</tissue>
    </source>
</reference>
<evidence type="ECO:0000313" key="8">
    <source>
        <dbReference type="Proteomes" id="UP001140949"/>
    </source>
</evidence>
<dbReference type="SMART" id="SM00979">
    <property type="entry name" value="TIFY"/>
    <property type="match status" value="1"/>
</dbReference>
<dbReference type="PROSITE" id="PS51320">
    <property type="entry name" value="TIFY"/>
    <property type="match status" value="1"/>
</dbReference>
<dbReference type="Proteomes" id="UP001140949">
    <property type="component" value="Unassembled WGS sequence"/>
</dbReference>
<evidence type="ECO:0000256" key="2">
    <source>
        <dbReference type="ARBA" id="ARBA00022819"/>
    </source>
</evidence>
<proteinExistence type="inferred from homology"/>
<evidence type="ECO:0000256" key="4">
    <source>
        <dbReference type="RuleBase" id="RU369065"/>
    </source>
</evidence>
<dbReference type="Pfam" id="PF09425">
    <property type="entry name" value="Jas_motif"/>
    <property type="match status" value="1"/>
</dbReference>
<dbReference type="InterPro" id="IPR018467">
    <property type="entry name" value="CCT_CS"/>
</dbReference>
<gene>
    <name evidence="7" type="ORF">M6B38_270030</name>
</gene>
<evidence type="ECO:0000256" key="5">
    <source>
        <dbReference type="SAM" id="MobiDB-lite"/>
    </source>
</evidence>
<evidence type="ECO:0000259" key="6">
    <source>
        <dbReference type="PROSITE" id="PS51320"/>
    </source>
</evidence>
<dbReference type="Pfam" id="PF06200">
    <property type="entry name" value="tify"/>
    <property type="match status" value="1"/>
</dbReference>
<evidence type="ECO:0000313" key="7">
    <source>
        <dbReference type="EMBL" id="KAJ6849321.1"/>
    </source>
</evidence>
<comment type="function">
    <text evidence="4">Repressor of jasmonate responses.</text>
</comment>
<sequence>MAALLDSQKEPEAEAVKKEEEQGKEEENIRVPSMSPGSAAQGAQLTIFYNGSISVYDAITPAKAQAIMLIAAASAAASRTESVNKTTINMMAGANAAAASGGFPSTCSAAAAAAALTRSLSRQSSSAAAAATAGLPQAQMPPSPGANSICKLQAEIPHARRHSLQQFLEKRRSRLVSRAPYASVKKSDEGLEAAGLEGKPQLS</sequence>
<accession>A0AAX6I8I9</accession>
<protein>
    <recommendedName>
        <fullName evidence="4">Protein TIFY</fullName>
    </recommendedName>
    <alternativeName>
        <fullName evidence="4">Jasmonate ZIM domain-containing protein</fullName>
    </alternativeName>
</protein>
<feature type="domain" description="Tify" evidence="6">
    <location>
        <begin position="38"/>
        <end position="73"/>
    </location>
</feature>
<dbReference type="EMBL" id="JANAVB010003599">
    <property type="protein sequence ID" value="KAJ6849321.1"/>
    <property type="molecule type" value="Genomic_DNA"/>
</dbReference>
<comment type="similarity">
    <text evidence="1 4">Belongs to the TIFY/JAZ family.</text>
</comment>
<organism evidence="7 8">
    <name type="scientific">Iris pallida</name>
    <name type="common">Sweet iris</name>
    <dbReference type="NCBI Taxonomy" id="29817"/>
    <lineage>
        <taxon>Eukaryota</taxon>
        <taxon>Viridiplantae</taxon>
        <taxon>Streptophyta</taxon>
        <taxon>Embryophyta</taxon>
        <taxon>Tracheophyta</taxon>
        <taxon>Spermatophyta</taxon>
        <taxon>Magnoliopsida</taxon>
        <taxon>Liliopsida</taxon>
        <taxon>Asparagales</taxon>
        <taxon>Iridaceae</taxon>
        <taxon>Iridoideae</taxon>
        <taxon>Irideae</taxon>
        <taxon>Iris</taxon>
    </lineage>
</organism>
<comment type="caution">
    <text evidence="7">The sequence shown here is derived from an EMBL/GenBank/DDBJ whole genome shotgun (WGS) entry which is preliminary data.</text>
</comment>
<dbReference type="InterPro" id="IPR040390">
    <property type="entry name" value="TIFY/JAZ"/>
</dbReference>
<reference evidence="7" key="1">
    <citation type="journal article" date="2023" name="GigaByte">
        <title>Genome assembly of the bearded iris, Iris pallida Lam.</title>
        <authorList>
            <person name="Bruccoleri R.E."/>
            <person name="Oakeley E.J."/>
            <person name="Faust A.M.E."/>
            <person name="Altorfer M."/>
            <person name="Dessus-Babus S."/>
            <person name="Burckhardt D."/>
            <person name="Oertli M."/>
            <person name="Naumann U."/>
            <person name="Petersen F."/>
            <person name="Wong J."/>
        </authorList>
    </citation>
    <scope>NUCLEOTIDE SEQUENCE</scope>
    <source>
        <strain evidence="7">GSM-AAB239-AS_SAM_17_03QT</strain>
    </source>
</reference>
<name>A0AAX6I8I9_IRIPA</name>
<comment type="subcellular location">
    <subcellularLocation>
        <location evidence="4">Nucleus</location>
    </subcellularLocation>
</comment>
<keyword evidence="2 4" id="KW-1184">Jasmonic acid signaling pathway</keyword>
<keyword evidence="4" id="KW-0539">Nucleus</keyword>
<feature type="compositionally biased region" description="Basic and acidic residues" evidence="5">
    <location>
        <begin position="7"/>
        <end position="29"/>
    </location>
</feature>
<feature type="region of interest" description="Disordered" evidence="5">
    <location>
        <begin position="1"/>
        <end position="37"/>
    </location>
</feature>